<name>A0AAE8ZUB8_CAEBR</name>
<organism evidence="2 3">
    <name type="scientific">Caenorhabditis briggsae</name>
    <dbReference type="NCBI Taxonomy" id="6238"/>
    <lineage>
        <taxon>Eukaryota</taxon>
        <taxon>Metazoa</taxon>
        <taxon>Ecdysozoa</taxon>
        <taxon>Nematoda</taxon>
        <taxon>Chromadorea</taxon>
        <taxon>Rhabditida</taxon>
        <taxon>Rhabditina</taxon>
        <taxon>Rhabditomorpha</taxon>
        <taxon>Rhabditoidea</taxon>
        <taxon>Rhabditidae</taxon>
        <taxon>Peloderinae</taxon>
        <taxon>Caenorhabditis</taxon>
    </lineage>
</organism>
<dbReference type="AlphaFoldDB" id="A0AAE8ZUB8"/>
<evidence type="ECO:0000256" key="1">
    <source>
        <dbReference type="SAM" id="MobiDB-lite"/>
    </source>
</evidence>
<evidence type="ECO:0000313" key="3">
    <source>
        <dbReference type="Proteomes" id="UP000827892"/>
    </source>
</evidence>
<dbReference type="EMBL" id="CP090896">
    <property type="protein sequence ID" value="ULT81518.1"/>
    <property type="molecule type" value="Genomic_DNA"/>
</dbReference>
<feature type="region of interest" description="Disordered" evidence="1">
    <location>
        <begin position="103"/>
        <end position="131"/>
    </location>
</feature>
<feature type="compositionally biased region" description="Basic and acidic residues" evidence="1">
    <location>
        <begin position="158"/>
        <end position="170"/>
    </location>
</feature>
<proteinExistence type="predicted"/>
<protein>
    <recommendedName>
        <fullName evidence="4">Protein kinase domain-containing protein</fullName>
    </recommendedName>
</protein>
<feature type="region of interest" description="Disordered" evidence="1">
    <location>
        <begin position="212"/>
        <end position="263"/>
    </location>
</feature>
<feature type="compositionally biased region" description="Polar residues" evidence="1">
    <location>
        <begin position="223"/>
        <end position="241"/>
    </location>
</feature>
<evidence type="ECO:0000313" key="2">
    <source>
        <dbReference type="EMBL" id="ULT81518.1"/>
    </source>
</evidence>
<evidence type="ECO:0008006" key="4">
    <source>
        <dbReference type="Google" id="ProtNLM"/>
    </source>
</evidence>
<feature type="region of interest" description="Disordered" evidence="1">
    <location>
        <begin position="155"/>
        <end position="179"/>
    </location>
</feature>
<dbReference type="Proteomes" id="UP000827892">
    <property type="component" value="Chromosome X"/>
</dbReference>
<accession>A0AAE8ZUB8</accession>
<sequence length="317" mass="35645">MQILISLSEQSHCLPQVTSTTNNVLGVKEYKIASNVSFNHMFRLKHLFFTPMLVLLQIFLKVTRYPPNAAAIFEHPWFNSAQSKKKMMMDLLIEMNADAQEKLVTDGDEESVTESYENSQTPPSPISKSSVKFSIPSSVTTTLDHKQSSTVLILHDQSVNRHDNRHDTRDISPTSELSSSFEKSVNLSFQKLEPADHAEYIVSKQQLRKVTSTMQEHAFAHAKSQNHLSNTSSPKPRQSALSEGREPSKRIMSATSTPARSKQLHNMQIVISLSEQSHRFPQMTSTTNNVLGVKEGSLSAQLHDLRRSKKLKQSESS</sequence>
<gene>
    <name evidence="2" type="ORF">L3Y34_011460</name>
</gene>
<feature type="compositionally biased region" description="Polar residues" evidence="1">
    <location>
        <begin position="253"/>
        <end position="263"/>
    </location>
</feature>
<reference evidence="2 3" key="1">
    <citation type="submission" date="2022-05" db="EMBL/GenBank/DDBJ databases">
        <title>Chromosome-level reference genomes for two strains of Caenorhabditis briggsae: an improved platform for comparative genomics.</title>
        <authorList>
            <person name="Stevens L."/>
            <person name="Andersen E.C."/>
        </authorList>
    </citation>
    <scope>NUCLEOTIDE SEQUENCE [LARGE SCALE GENOMIC DNA]</scope>
    <source>
        <strain evidence="2">QX1410_ONT</strain>
        <tissue evidence="2">Whole-organism</tissue>
    </source>
</reference>